<dbReference type="GO" id="GO:0007165">
    <property type="term" value="P:signal transduction"/>
    <property type="evidence" value="ECO:0007669"/>
    <property type="project" value="UniProtKB-ARBA"/>
</dbReference>
<dbReference type="GO" id="GO:0005634">
    <property type="term" value="C:nucleus"/>
    <property type="evidence" value="ECO:0007669"/>
    <property type="project" value="TreeGrafter"/>
</dbReference>
<dbReference type="Proteomes" id="UP000683360">
    <property type="component" value="Unassembled WGS sequence"/>
</dbReference>
<dbReference type="Gene3D" id="3.40.50.800">
    <property type="entry name" value="Anticodon-binding domain"/>
    <property type="match status" value="1"/>
</dbReference>
<evidence type="ECO:0000256" key="2">
    <source>
        <dbReference type="ARBA" id="ARBA00022527"/>
    </source>
</evidence>
<dbReference type="Pfam" id="PF12745">
    <property type="entry name" value="HGTP_anticodon2"/>
    <property type="match status" value="1"/>
</dbReference>
<feature type="compositionally biased region" description="Low complexity" evidence="10">
    <location>
        <begin position="352"/>
        <end position="378"/>
    </location>
</feature>
<dbReference type="Gene3D" id="1.10.510.10">
    <property type="entry name" value="Transferase(Phosphotransferase) domain 1"/>
    <property type="match status" value="2"/>
</dbReference>
<feature type="domain" description="Protein kinase" evidence="11">
    <location>
        <begin position="1"/>
        <end position="270"/>
    </location>
</feature>
<dbReference type="GO" id="GO:0004694">
    <property type="term" value="F:eukaryotic translation initiation factor 2alpha kinase activity"/>
    <property type="evidence" value="ECO:0007669"/>
    <property type="project" value="UniProtKB-ARBA"/>
</dbReference>
<keyword evidence="13" id="KW-1185">Reference proteome</keyword>
<dbReference type="Gene3D" id="3.30.200.20">
    <property type="entry name" value="Phosphorylase Kinase, domain 1"/>
    <property type="match status" value="1"/>
</dbReference>
<comment type="similarity">
    <text evidence="7">Belongs to the protein kinase superfamily. Ser/Thr protein kinase family. GCN2 subfamily.</text>
</comment>
<dbReference type="PANTHER" id="PTHR11042:SF136">
    <property type="entry name" value="EIF-2-ALPHA KINASE GCN2"/>
    <property type="match status" value="1"/>
</dbReference>
<keyword evidence="3 12" id="KW-0808">Transferase</keyword>
<dbReference type="InterPro" id="IPR008271">
    <property type="entry name" value="Ser/Thr_kinase_AS"/>
</dbReference>
<comment type="caution">
    <text evidence="12">The sequence shown here is derived from an EMBL/GenBank/DDBJ whole genome shotgun (WGS) entry which is preliminary data.</text>
</comment>
<dbReference type="SUPFAM" id="SSF56112">
    <property type="entry name" value="Protein kinase-like (PK-like)"/>
    <property type="match status" value="2"/>
</dbReference>
<dbReference type="GO" id="GO:0005524">
    <property type="term" value="F:ATP binding"/>
    <property type="evidence" value="ECO:0007669"/>
    <property type="project" value="UniProtKB-KW"/>
</dbReference>
<keyword evidence="6" id="KW-0067">ATP-binding</keyword>
<evidence type="ECO:0000256" key="3">
    <source>
        <dbReference type="ARBA" id="ARBA00022679"/>
    </source>
</evidence>
<name>A0A8S3PTM4_MYTED</name>
<evidence type="ECO:0000313" key="12">
    <source>
        <dbReference type="EMBL" id="CAG2187131.1"/>
    </source>
</evidence>
<dbReference type="Pfam" id="PF00069">
    <property type="entry name" value="Pkinase"/>
    <property type="match status" value="2"/>
</dbReference>
<dbReference type="InterPro" id="IPR036621">
    <property type="entry name" value="Anticodon-bd_dom_sf"/>
</dbReference>
<dbReference type="Gene3D" id="3.30.930.10">
    <property type="entry name" value="Bira Bifunctional Protein, Domain 2"/>
    <property type="match status" value="1"/>
</dbReference>
<dbReference type="InterPro" id="IPR011009">
    <property type="entry name" value="Kinase-like_dom_sf"/>
</dbReference>
<evidence type="ECO:0000256" key="8">
    <source>
        <dbReference type="ARBA" id="ARBA00047899"/>
    </source>
</evidence>
<evidence type="ECO:0000256" key="7">
    <source>
        <dbReference type="ARBA" id="ARBA00037982"/>
    </source>
</evidence>
<proteinExistence type="inferred from homology"/>
<comment type="catalytic activity">
    <reaction evidence="8">
        <text>L-threonyl-[protein] + ATP = O-phospho-L-threonyl-[protein] + ADP + H(+)</text>
        <dbReference type="Rhea" id="RHEA:46608"/>
        <dbReference type="Rhea" id="RHEA-COMP:11060"/>
        <dbReference type="Rhea" id="RHEA-COMP:11605"/>
        <dbReference type="ChEBI" id="CHEBI:15378"/>
        <dbReference type="ChEBI" id="CHEBI:30013"/>
        <dbReference type="ChEBI" id="CHEBI:30616"/>
        <dbReference type="ChEBI" id="CHEBI:61977"/>
        <dbReference type="ChEBI" id="CHEBI:456216"/>
        <dbReference type="EC" id="2.7.11.1"/>
    </reaction>
</comment>
<feature type="domain" description="Protein kinase" evidence="11">
    <location>
        <begin position="279"/>
        <end position="691"/>
    </location>
</feature>
<dbReference type="PROSITE" id="PS50011">
    <property type="entry name" value="PROTEIN_KINASE_DOM"/>
    <property type="match status" value="2"/>
</dbReference>
<keyword evidence="2" id="KW-0723">Serine/threonine-protein kinase</keyword>
<evidence type="ECO:0000256" key="10">
    <source>
        <dbReference type="SAM" id="MobiDB-lite"/>
    </source>
</evidence>
<dbReference type="Pfam" id="PF13393">
    <property type="entry name" value="tRNA-synt_His"/>
    <property type="match status" value="1"/>
</dbReference>
<dbReference type="InterPro" id="IPR050339">
    <property type="entry name" value="CC_SR_Kinase"/>
</dbReference>
<evidence type="ECO:0000256" key="4">
    <source>
        <dbReference type="ARBA" id="ARBA00022741"/>
    </source>
</evidence>
<dbReference type="InterPro" id="IPR024435">
    <property type="entry name" value="HisRS-related_dom"/>
</dbReference>
<dbReference type="FunFam" id="3.40.50.800:FF:000009">
    <property type="entry name" value="Eukaryotic translation initiation factor 2-alpha kinase"/>
    <property type="match status" value="1"/>
</dbReference>
<dbReference type="GO" id="GO:0005737">
    <property type="term" value="C:cytoplasm"/>
    <property type="evidence" value="ECO:0007669"/>
    <property type="project" value="TreeGrafter"/>
</dbReference>
<feature type="region of interest" description="Disordered" evidence="10">
    <location>
        <begin position="346"/>
        <end position="378"/>
    </location>
</feature>
<comment type="catalytic activity">
    <reaction evidence="9">
        <text>L-seryl-[protein] + ATP = O-phospho-L-seryl-[protein] + ADP + H(+)</text>
        <dbReference type="Rhea" id="RHEA:17989"/>
        <dbReference type="Rhea" id="RHEA-COMP:9863"/>
        <dbReference type="Rhea" id="RHEA-COMP:11604"/>
        <dbReference type="ChEBI" id="CHEBI:15378"/>
        <dbReference type="ChEBI" id="CHEBI:29999"/>
        <dbReference type="ChEBI" id="CHEBI:30616"/>
        <dbReference type="ChEBI" id="CHEBI:83421"/>
        <dbReference type="ChEBI" id="CHEBI:456216"/>
        <dbReference type="EC" id="2.7.11.1"/>
    </reaction>
</comment>
<dbReference type="InterPro" id="IPR041715">
    <property type="entry name" value="HisRS-like_core"/>
</dbReference>
<dbReference type="InterPro" id="IPR000719">
    <property type="entry name" value="Prot_kinase_dom"/>
</dbReference>
<feature type="region of interest" description="Disordered" evidence="10">
    <location>
        <begin position="447"/>
        <end position="466"/>
    </location>
</feature>
<evidence type="ECO:0000259" key="11">
    <source>
        <dbReference type="PROSITE" id="PS50011"/>
    </source>
</evidence>
<protein>
    <recommendedName>
        <fullName evidence="1">non-specific serine/threonine protein kinase</fullName>
        <ecNumber evidence="1">2.7.11.1</ecNumber>
    </recommendedName>
</protein>
<evidence type="ECO:0000313" key="13">
    <source>
        <dbReference type="Proteomes" id="UP000683360"/>
    </source>
</evidence>
<evidence type="ECO:0000256" key="5">
    <source>
        <dbReference type="ARBA" id="ARBA00022777"/>
    </source>
</evidence>
<keyword evidence="4" id="KW-0547">Nucleotide-binding</keyword>
<dbReference type="EC" id="2.7.11.1" evidence="1"/>
<reference evidence="12" key="1">
    <citation type="submission" date="2021-03" db="EMBL/GenBank/DDBJ databases">
        <authorList>
            <person name="Bekaert M."/>
        </authorList>
    </citation>
    <scope>NUCLEOTIDE SEQUENCE</scope>
</reference>
<gene>
    <name evidence="12" type="ORF">MEDL_2613</name>
</gene>
<dbReference type="OrthoDB" id="6778822at2759"/>
<dbReference type="EMBL" id="CAJPWZ010000155">
    <property type="protein sequence ID" value="CAG2187131.1"/>
    <property type="molecule type" value="Genomic_DNA"/>
</dbReference>
<dbReference type="InterPro" id="IPR045864">
    <property type="entry name" value="aa-tRNA-synth_II/BPL/LPL"/>
</dbReference>
<dbReference type="SUPFAM" id="SSF55681">
    <property type="entry name" value="Class II aaRS and biotin synthetases"/>
    <property type="match status" value="1"/>
</dbReference>
<keyword evidence="5" id="KW-0418">Kinase</keyword>
<evidence type="ECO:0000256" key="9">
    <source>
        <dbReference type="ARBA" id="ARBA00048679"/>
    </source>
</evidence>
<evidence type="ECO:0000256" key="6">
    <source>
        <dbReference type="ARBA" id="ARBA00022840"/>
    </source>
</evidence>
<evidence type="ECO:0000256" key="1">
    <source>
        <dbReference type="ARBA" id="ARBA00012513"/>
    </source>
</evidence>
<sequence length="1301" mass="147129">MYETEQKRSPLNTIEGHSVHGSTVYAGIDTASGELVAISEWVLKWRHIKQKRTQRVDYEDKEGATYLKQITSIEQEIHSLIRLRHKNLIHYLAIKYIQEAGKCTVYILMDYSGGASLNIHITESRPLSVDIIKAYTEEILYGLEYLHKKDVVHKYLRASSIVVDKNGRIRIGDYSIDKRLSDLYYAVESSRPGVHFSGDRELIPVRGGKKGDVYQLGLILLSVAIGLDADPDKPEIPQNFPPVFQDFLTKCLMKDEQSPKPHQLLDHSFIKNYHTLFIMLLTNLLLQKKTEKVRNKLDRRKYAIKRIPLNPKSKYFNKKITREVKLLSRLNHENVVRYYNSWIETSEDPAHSDSSTSCSTTTGTGTTGKTQTTSDSSSLMKNSLNFTDDIEKFAPQARDVSVEWSMSYNTTGIQKIHDESSDSEDEAEVFGTSFFGKMDTSDDVLFEHDSSDKSEDEEAGINKSNKNIEPEQVAKLQYLYIQMEFCERSTLRNCIDAGLYLDINRLWRFFREIVEGLVHIHEQGMIHRDLKPVNIFLDSNDHVKIGDFGLATTSVLASQPNIDATMFSLSALESREGVSKSMSRSDGAGDLTGKVGTALYVSPEMMTKMSYSQKVDMYSLGVIFFEMCYRPLTTGMERVQILANLRSMDIVFPEDFDQLEMKNQTGILKMLMNHDPSQRPTSAELLKSEYMPPPQLEEAEQNEILRSTISDPHSKAYKRLINELFSQTITSADDHLYDSDFHKGGITIKTALTNELVYENLIRIFQKHGAIPVLSPFFMPKSSVYDKSEYYPCFMDHSGLLVGLPFDLRAPFARYIARNNITNLKRYCIGKVFRTKKLHKLHPRELTECAFDIVTSSQGSLIPDAEILIVVQEIINEFPALQSRSYYVKINHVTILRAVLMHSGIEDHLFDDVMTALSGPKVDSKTHTKSLNSLGLSEQVISSLLNILEMEGPFSKISSFLRCITKTKGEAASLAKQGLHELETVINHAVSMGCKLQMIVSLGFLYSVHQYSGVIFQVMCDHRKKNRNIPDVLAVGGRFDDLISKFHSPITHSLSQQYSITQHAVGVSIHFEKIVSALVDYPEYQPSTRCDVLVCAIGHKPMLKDRMTIIKDLWAAGLKAELLLETIQAQEDIQDICRSAGISHMVVIKDGDSIKVRSIDKDKIAEKKLTPNDPSLTEFLLQKIQSNKIEQNDTKSQLGVCNITFSQPHSETVQSQSNSSNMTLNFIFIMMEGKLALNTRKKYELQIHGKVTTSLSWLPGKSCDVVAVELNAPVIKTVAAYLELNGNQKDFNLSISSIIEK</sequence>
<dbReference type="PROSITE" id="PS00108">
    <property type="entry name" value="PROTEIN_KINASE_ST"/>
    <property type="match status" value="1"/>
</dbReference>
<accession>A0A8S3PTM4</accession>
<organism evidence="12 13">
    <name type="scientific">Mytilus edulis</name>
    <name type="common">Blue mussel</name>
    <dbReference type="NCBI Taxonomy" id="6550"/>
    <lineage>
        <taxon>Eukaryota</taxon>
        <taxon>Metazoa</taxon>
        <taxon>Spiralia</taxon>
        <taxon>Lophotrochozoa</taxon>
        <taxon>Mollusca</taxon>
        <taxon>Bivalvia</taxon>
        <taxon>Autobranchia</taxon>
        <taxon>Pteriomorphia</taxon>
        <taxon>Mytilida</taxon>
        <taxon>Mytiloidea</taxon>
        <taxon>Mytilidae</taxon>
        <taxon>Mytilinae</taxon>
        <taxon>Mytilus</taxon>
    </lineage>
</organism>
<dbReference type="SMART" id="SM00220">
    <property type="entry name" value="S_TKc"/>
    <property type="match status" value="1"/>
</dbReference>
<dbReference type="CDD" id="cd14046">
    <property type="entry name" value="STKc_EIF2AK4_GCN2_rpt2"/>
    <property type="match status" value="1"/>
</dbReference>
<dbReference type="PANTHER" id="PTHR11042">
    <property type="entry name" value="EUKARYOTIC TRANSLATION INITIATION FACTOR 2-ALPHA KINASE EIF2-ALPHA KINASE -RELATED"/>
    <property type="match status" value="1"/>
</dbReference>